<evidence type="ECO:0000256" key="9">
    <source>
        <dbReference type="ARBA" id="ARBA00022741"/>
    </source>
</evidence>
<dbReference type="PANTHER" id="PTHR24416:SF333">
    <property type="entry name" value="EPITHELIAL DISCOIDIN DOMAIN-CONTAINING RECEPTOR 1"/>
    <property type="match status" value="1"/>
</dbReference>
<evidence type="ECO:0000256" key="10">
    <source>
        <dbReference type="ARBA" id="ARBA00022777"/>
    </source>
</evidence>
<keyword evidence="14 28" id="KW-0472">Membrane</keyword>
<comment type="catalytic activity">
    <reaction evidence="20">
        <text>L-tyrosyl-[protein] + ATP = O-phospho-L-tyrosyl-[protein] + ADP + H(+)</text>
        <dbReference type="Rhea" id="RHEA:10596"/>
        <dbReference type="Rhea" id="RHEA-COMP:10136"/>
        <dbReference type="Rhea" id="RHEA-COMP:20101"/>
        <dbReference type="ChEBI" id="CHEBI:15378"/>
        <dbReference type="ChEBI" id="CHEBI:30616"/>
        <dbReference type="ChEBI" id="CHEBI:46858"/>
        <dbReference type="ChEBI" id="CHEBI:61978"/>
        <dbReference type="ChEBI" id="CHEBI:456216"/>
        <dbReference type="EC" id="2.7.10.1"/>
    </reaction>
</comment>
<keyword evidence="7" id="KW-0479">Metal-binding</keyword>
<keyword evidence="15" id="KW-0829">Tyrosine-protein kinase</keyword>
<dbReference type="Pfam" id="PF07714">
    <property type="entry name" value="PK_Tyr_Ser-Thr"/>
    <property type="match status" value="1"/>
</dbReference>
<dbReference type="GO" id="GO:0060444">
    <property type="term" value="P:branching involved in mammary gland duct morphogenesis"/>
    <property type="evidence" value="ECO:0007669"/>
    <property type="project" value="Ensembl"/>
</dbReference>
<keyword evidence="11" id="KW-0106">Calcium</keyword>
<dbReference type="GO" id="GO:0060749">
    <property type="term" value="P:mammary gland alveolus development"/>
    <property type="evidence" value="ECO:0007669"/>
    <property type="project" value="Ensembl"/>
</dbReference>
<dbReference type="GeneTree" id="ENSGT00940000159733"/>
<keyword evidence="6" id="KW-0635">Pregnancy</keyword>
<evidence type="ECO:0000256" key="24">
    <source>
        <dbReference type="ARBA" id="ARBA00078085"/>
    </source>
</evidence>
<evidence type="ECO:0000256" key="4">
    <source>
        <dbReference type="ARBA" id="ARBA00022679"/>
    </source>
</evidence>
<keyword evidence="17" id="KW-0675">Receptor</keyword>
<evidence type="ECO:0000256" key="17">
    <source>
        <dbReference type="ARBA" id="ARBA00023170"/>
    </source>
</evidence>
<comment type="similarity">
    <text evidence="21">Belongs to the protein kinase superfamily. Tyr protein kinase family. Insulin receptor subfamily.</text>
</comment>
<dbReference type="GO" id="GO:0010715">
    <property type="term" value="P:regulation of extracellular matrix disassembly"/>
    <property type="evidence" value="ECO:0007669"/>
    <property type="project" value="Ensembl"/>
</dbReference>
<name>A0A8C0DE51_BALMU</name>
<feature type="chain" id="PRO_5034387368" description="Epithelial discoidin domain-containing receptor 1" evidence="29">
    <location>
        <begin position="22"/>
        <end position="890"/>
    </location>
</feature>
<accession>A0A8C0DE51</accession>
<feature type="signal peptide" evidence="29">
    <location>
        <begin position="1"/>
        <end position="21"/>
    </location>
</feature>
<evidence type="ECO:0000259" key="31">
    <source>
        <dbReference type="PROSITE" id="PS50022"/>
    </source>
</evidence>
<organism evidence="32">
    <name type="scientific">Balaenoptera musculus</name>
    <name type="common">Blue whale</name>
    <dbReference type="NCBI Taxonomy" id="9771"/>
    <lineage>
        <taxon>Eukaryota</taxon>
        <taxon>Metazoa</taxon>
        <taxon>Chordata</taxon>
        <taxon>Craniata</taxon>
        <taxon>Vertebrata</taxon>
        <taxon>Euteleostomi</taxon>
        <taxon>Mammalia</taxon>
        <taxon>Eutheria</taxon>
        <taxon>Laurasiatheria</taxon>
        <taxon>Artiodactyla</taxon>
        <taxon>Whippomorpha</taxon>
        <taxon>Cetacea</taxon>
        <taxon>Mysticeti</taxon>
        <taxon>Balaenopteridae</taxon>
        <taxon>Balaenoptera</taxon>
    </lineage>
</organism>
<dbReference type="SUPFAM" id="SSF49785">
    <property type="entry name" value="Galactose-binding domain-like"/>
    <property type="match status" value="1"/>
</dbReference>
<evidence type="ECO:0000256" key="13">
    <source>
        <dbReference type="ARBA" id="ARBA00022989"/>
    </source>
</evidence>
<evidence type="ECO:0000256" key="23">
    <source>
        <dbReference type="ARBA" id="ARBA00074969"/>
    </source>
</evidence>
<evidence type="ECO:0000256" key="12">
    <source>
        <dbReference type="ARBA" id="ARBA00022840"/>
    </source>
</evidence>
<feature type="transmembrane region" description="Helical" evidence="28">
    <location>
        <begin position="403"/>
        <end position="425"/>
    </location>
</feature>
<dbReference type="GO" id="GO:0038062">
    <property type="term" value="F:protein tyrosine kinase collagen receptor activity"/>
    <property type="evidence" value="ECO:0007669"/>
    <property type="project" value="Ensembl"/>
</dbReference>
<evidence type="ECO:0000256" key="20">
    <source>
        <dbReference type="ARBA" id="ARBA00051243"/>
    </source>
</evidence>
<evidence type="ECO:0000256" key="2">
    <source>
        <dbReference type="ARBA" id="ARBA00011902"/>
    </source>
</evidence>
<dbReference type="EC" id="2.7.10.1" evidence="2"/>
<dbReference type="GO" id="GO:0061564">
    <property type="term" value="P:axon development"/>
    <property type="evidence" value="ECO:0007669"/>
    <property type="project" value="Ensembl"/>
</dbReference>
<evidence type="ECO:0000256" key="3">
    <source>
        <dbReference type="ARBA" id="ARBA00022475"/>
    </source>
</evidence>
<dbReference type="FunFam" id="2.60.120.260:FF:000007">
    <property type="entry name" value="Discoidin domain receptor tyrosine kinase 1"/>
    <property type="match status" value="1"/>
</dbReference>
<sequence>MGPGALSFLLLLLLLVATGDADMKGHFDPAKCRYALGMQDRTIPDGDISASSSWSDSTAARHSRWGMVPWGPVFPKEEEYLQVDLRRLHLVALVGTQGRHAGGLGKEFSPSYRLRYSRMARMDWRDRWGQEVILGNEDPGGVVLKDLGPPMVARLVRFYPRADRVMSVCLLVELYGCLWKDGLLSYMAPVGQTMYLSEAVHLNDSTYDGHTTHTVGGLQYGGLGQLADGVVGLDDFRKSQELRVWPGYDYVGWSNHSFPSGYVEMEFEFDRLRTFHAMQVTRLPGGVECRFKRGPAMAWEGEPVRHALGGQPGDPRARTVSVPLGGRVGRFLQCRFLFAGPWLLFSEISFISDVVNDSSLALGGTFAPAPWWPPGPPPTNFSSLELEPRGQQPVAKAEGSPTAILIGCLVAIILLLLLIIALMLWRLHWRKLLSKAERRVLEEELTVHLSVPGDTILINNRPGPREPPPYQEPRPRGNPPHSAPSVPNGSALLLSNPAYRLLLATYARPPRGPGPPTPAWAKPTNTQVTCSGDYMEPEKPGAPLLPPPPQNSVPHYAEADIVTLQGVTGGNTYAVPALPPGAAGDGPPRVDFPRSRLRFKEKLGEVSASLPFLMPCPNIPPGWETVISAGQPLGIPPPSPCFSRNDFLKEVKIMSRLKDPNIIRLLGVCVQDDPLCMITDYMENGDLNQFLSAHQLEDKAVEEDRDGEAAQGPTISYPMLLHVAAQIASGMRYLATLNFVHRDLATRNCLVGENFTIKIADFGMSRNLYAGDYYRVQGRAVLPIRWMAWECILMGKFTTASDVWAFGVTLWEVLMLCRAQPFGQLTDEQVIENAGEFFRDQGRQVYLSRPPACPLGLYELMLRCWSREPEQRPPFSQLHRFLAEDALNTV</sequence>
<dbReference type="GO" id="GO:0008283">
    <property type="term" value="P:cell population proliferation"/>
    <property type="evidence" value="ECO:0007669"/>
    <property type="project" value="Ensembl"/>
</dbReference>
<dbReference type="InterPro" id="IPR000719">
    <property type="entry name" value="Prot_kinase_dom"/>
</dbReference>
<dbReference type="GO" id="GO:1990138">
    <property type="term" value="P:neuron projection extension"/>
    <property type="evidence" value="ECO:0007669"/>
    <property type="project" value="Ensembl"/>
</dbReference>
<evidence type="ECO:0000256" key="15">
    <source>
        <dbReference type="ARBA" id="ARBA00023137"/>
    </source>
</evidence>
<evidence type="ECO:0000256" key="1">
    <source>
        <dbReference type="ARBA" id="ARBA00004251"/>
    </source>
</evidence>
<dbReference type="GO" id="GO:0010976">
    <property type="term" value="P:positive regulation of neuron projection development"/>
    <property type="evidence" value="ECO:0007669"/>
    <property type="project" value="TreeGrafter"/>
</dbReference>
<comment type="subunit">
    <text evidence="22">Homodimer. Interacts (via PPxY motif) with WWC1 (via WW domains) in a collagen-regulated manner. Forms a tripartite complex with WWC1 and PRKCZ, but predominantly in the absence of collagen. Interacts (tyrosine phosphorylated) with SHC1. Interacts with SRC. Interacts with MYH9. Interacts with CDH1. Interacts with PTPN11. Interacts with NCK2.</text>
</comment>
<evidence type="ECO:0000256" key="27">
    <source>
        <dbReference type="SAM" id="MobiDB-lite"/>
    </source>
</evidence>
<dbReference type="GO" id="GO:0046872">
    <property type="term" value="F:metal ion binding"/>
    <property type="evidence" value="ECO:0007669"/>
    <property type="project" value="UniProtKB-KW"/>
</dbReference>
<keyword evidence="16" id="KW-1015">Disulfide bond</keyword>
<dbReference type="GO" id="GO:0007595">
    <property type="term" value="P:lactation"/>
    <property type="evidence" value="ECO:0007669"/>
    <property type="project" value="UniProtKB-KW"/>
</dbReference>
<dbReference type="GO" id="GO:0005524">
    <property type="term" value="F:ATP binding"/>
    <property type="evidence" value="ECO:0007669"/>
    <property type="project" value="UniProtKB-KW"/>
</dbReference>
<dbReference type="GO" id="GO:0008285">
    <property type="term" value="P:negative regulation of cell population proliferation"/>
    <property type="evidence" value="ECO:0007669"/>
    <property type="project" value="Ensembl"/>
</dbReference>
<dbReference type="GO" id="GO:0005518">
    <property type="term" value="F:collagen binding"/>
    <property type="evidence" value="ECO:0007669"/>
    <property type="project" value="Ensembl"/>
</dbReference>
<evidence type="ECO:0000256" key="18">
    <source>
        <dbReference type="ARBA" id="ARBA00023180"/>
    </source>
</evidence>
<dbReference type="Gene3D" id="2.60.120.260">
    <property type="entry name" value="Galactose-binding domain-like"/>
    <property type="match status" value="1"/>
</dbReference>
<evidence type="ECO:0000256" key="11">
    <source>
        <dbReference type="ARBA" id="ARBA00022837"/>
    </source>
</evidence>
<dbReference type="GO" id="GO:0043235">
    <property type="term" value="C:receptor complex"/>
    <property type="evidence" value="ECO:0007669"/>
    <property type="project" value="Ensembl"/>
</dbReference>
<comment type="subcellular location">
    <subcellularLocation>
        <location evidence="1">Cell membrane</location>
        <topology evidence="1">Single-pass type I membrane protein</topology>
    </subcellularLocation>
</comment>
<dbReference type="Pfam" id="PF21114">
    <property type="entry name" value="DDR1-2_DS-like"/>
    <property type="match status" value="1"/>
</dbReference>
<dbReference type="InterPro" id="IPR008979">
    <property type="entry name" value="Galactose-bd-like_sf"/>
</dbReference>
<evidence type="ECO:0000256" key="5">
    <source>
        <dbReference type="ARBA" id="ARBA00022692"/>
    </source>
</evidence>
<feature type="domain" description="Protein kinase" evidence="30">
    <location>
        <begin position="597"/>
        <end position="882"/>
    </location>
</feature>
<evidence type="ECO:0000256" key="14">
    <source>
        <dbReference type="ARBA" id="ARBA00023136"/>
    </source>
</evidence>
<dbReference type="GO" id="GO:0044319">
    <property type="term" value="P:wound healing, spreading of cells"/>
    <property type="evidence" value="ECO:0007669"/>
    <property type="project" value="Ensembl"/>
</dbReference>
<keyword evidence="19" id="KW-0421">Lactation</keyword>
<evidence type="ECO:0000256" key="16">
    <source>
        <dbReference type="ARBA" id="ARBA00023157"/>
    </source>
</evidence>
<dbReference type="PRINTS" id="PR00109">
    <property type="entry name" value="TYRKINASE"/>
</dbReference>
<dbReference type="SUPFAM" id="SSF56112">
    <property type="entry name" value="Protein kinase-like (PK-like)"/>
    <property type="match status" value="1"/>
</dbReference>
<dbReference type="GO" id="GO:0051897">
    <property type="term" value="P:positive regulation of phosphatidylinositol 3-kinase/protein kinase B signal transduction"/>
    <property type="evidence" value="ECO:0007669"/>
    <property type="project" value="TreeGrafter"/>
</dbReference>
<dbReference type="GO" id="GO:0061302">
    <property type="term" value="P:smooth muscle cell-matrix adhesion"/>
    <property type="evidence" value="ECO:0007669"/>
    <property type="project" value="Ensembl"/>
</dbReference>
<dbReference type="GO" id="GO:0043583">
    <property type="term" value="P:ear development"/>
    <property type="evidence" value="ECO:0007669"/>
    <property type="project" value="Ensembl"/>
</dbReference>
<keyword evidence="10" id="KW-0418">Kinase</keyword>
<dbReference type="InterPro" id="IPR000421">
    <property type="entry name" value="FA58C"/>
</dbReference>
<dbReference type="GO" id="GO:0005886">
    <property type="term" value="C:plasma membrane"/>
    <property type="evidence" value="ECO:0007669"/>
    <property type="project" value="UniProtKB-SubCell"/>
</dbReference>
<gene>
    <name evidence="32" type="primary">DDR1</name>
</gene>
<dbReference type="InterPro" id="IPR050122">
    <property type="entry name" value="RTK"/>
</dbReference>
<dbReference type="InterPro" id="IPR008266">
    <property type="entry name" value="Tyr_kinase_AS"/>
</dbReference>
<proteinExistence type="inferred from homology"/>
<dbReference type="GO" id="GO:0001952">
    <property type="term" value="P:regulation of cell-matrix adhesion"/>
    <property type="evidence" value="ECO:0007669"/>
    <property type="project" value="Ensembl"/>
</dbReference>
<feature type="compositionally biased region" description="Pro residues" evidence="27">
    <location>
        <begin position="465"/>
        <end position="482"/>
    </location>
</feature>
<evidence type="ECO:0000256" key="28">
    <source>
        <dbReference type="SAM" id="Phobius"/>
    </source>
</evidence>
<evidence type="ECO:0000256" key="22">
    <source>
        <dbReference type="ARBA" id="ARBA00063678"/>
    </source>
</evidence>
<protein>
    <recommendedName>
        <fullName evidence="23">Epithelial discoidin domain-containing receptor 1</fullName>
        <ecNumber evidence="2">2.7.10.1</ecNumber>
    </recommendedName>
    <alternativeName>
        <fullName evidence="25">CD167 antigen-like family member A</fullName>
    </alternativeName>
    <alternativeName>
        <fullName evidence="24">Discoidin receptor tyrosine kinase</fullName>
    </alternativeName>
    <alternativeName>
        <fullName evidence="26">Tyrosine kinase DDR</fullName>
    </alternativeName>
</protein>
<keyword evidence="12" id="KW-0067">ATP-binding</keyword>
<evidence type="ECO:0000256" key="26">
    <source>
        <dbReference type="ARBA" id="ARBA00082942"/>
    </source>
</evidence>
<dbReference type="PROSITE" id="PS50022">
    <property type="entry name" value="FA58C_3"/>
    <property type="match status" value="1"/>
</dbReference>
<evidence type="ECO:0000256" key="7">
    <source>
        <dbReference type="ARBA" id="ARBA00022723"/>
    </source>
</evidence>
<keyword evidence="18" id="KW-0325">Glycoprotein</keyword>
<dbReference type="FunFam" id="1.10.510.10:FF:000053">
    <property type="entry name" value="Epithelial discoidin domain-containing receptor 1"/>
    <property type="match status" value="1"/>
</dbReference>
<dbReference type="GO" id="GO:0007566">
    <property type="term" value="P:embryo implantation"/>
    <property type="evidence" value="ECO:0007669"/>
    <property type="project" value="Ensembl"/>
</dbReference>
<dbReference type="AlphaFoldDB" id="A0A8C0DE51"/>
<keyword evidence="3" id="KW-1003">Cell membrane</keyword>
<dbReference type="GO" id="GO:0001558">
    <property type="term" value="P:regulation of cell growth"/>
    <property type="evidence" value="ECO:0007669"/>
    <property type="project" value="Ensembl"/>
</dbReference>
<evidence type="ECO:0000259" key="30">
    <source>
        <dbReference type="PROSITE" id="PS50011"/>
    </source>
</evidence>
<dbReference type="Gene3D" id="1.10.510.10">
    <property type="entry name" value="Transferase(Phosphotransferase) domain 1"/>
    <property type="match status" value="1"/>
</dbReference>
<dbReference type="Gene3D" id="3.30.200.20">
    <property type="entry name" value="Phosphorylase Kinase, domain 1"/>
    <property type="match status" value="1"/>
</dbReference>
<dbReference type="PANTHER" id="PTHR24416">
    <property type="entry name" value="TYROSINE-PROTEIN KINASE RECEPTOR"/>
    <property type="match status" value="1"/>
</dbReference>
<dbReference type="Pfam" id="PF00754">
    <property type="entry name" value="F5_F8_type_C"/>
    <property type="match status" value="1"/>
</dbReference>
<dbReference type="SMART" id="SM00231">
    <property type="entry name" value="FA58C"/>
    <property type="match status" value="1"/>
</dbReference>
<keyword evidence="13 28" id="KW-1133">Transmembrane helix</keyword>
<keyword evidence="9" id="KW-0547">Nucleotide-binding</keyword>
<dbReference type="PROSITE" id="PS50011">
    <property type="entry name" value="PROTEIN_KINASE_DOM"/>
    <property type="match status" value="1"/>
</dbReference>
<dbReference type="Gene3D" id="2.60.120.1190">
    <property type="match status" value="1"/>
</dbReference>
<dbReference type="InterPro" id="IPR048525">
    <property type="entry name" value="DDR1-2_DS-like"/>
</dbReference>
<evidence type="ECO:0000256" key="8">
    <source>
        <dbReference type="ARBA" id="ARBA00022729"/>
    </source>
</evidence>
<dbReference type="PROSITE" id="PS00109">
    <property type="entry name" value="PROTEIN_KINASE_TYR"/>
    <property type="match status" value="1"/>
</dbReference>
<evidence type="ECO:0000256" key="6">
    <source>
        <dbReference type="ARBA" id="ARBA00022720"/>
    </source>
</evidence>
<dbReference type="InterPro" id="IPR002011">
    <property type="entry name" value="Tyr_kinase_rcpt_2_CS"/>
</dbReference>
<dbReference type="InterPro" id="IPR011009">
    <property type="entry name" value="Kinase-like_dom_sf"/>
</dbReference>
<keyword evidence="8 29" id="KW-0732">Signal</keyword>
<dbReference type="GO" id="GO:0014909">
    <property type="term" value="P:smooth muscle cell migration"/>
    <property type="evidence" value="ECO:0007669"/>
    <property type="project" value="Ensembl"/>
</dbReference>
<evidence type="ECO:0000313" key="32">
    <source>
        <dbReference type="Ensembl" id="ENSBMSP00010019755.1"/>
    </source>
</evidence>
<feature type="region of interest" description="Disordered" evidence="27">
    <location>
        <begin position="456"/>
        <end position="489"/>
    </location>
</feature>
<dbReference type="PROSITE" id="PS01285">
    <property type="entry name" value="FA58C_1"/>
    <property type="match status" value="1"/>
</dbReference>
<dbReference type="OMA" id="RDAEYQE"/>
<keyword evidence="5 28" id="KW-0812">Transmembrane</keyword>
<evidence type="ECO:0000256" key="21">
    <source>
        <dbReference type="ARBA" id="ARBA00061639"/>
    </source>
</evidence>
<dbReference type="FunFam" id="2.60.120.1190:FF:000002">
    <property type="entry name" value="epithelial discoidin domain-containing receptor 1"/>
    <property type="match status" value="1"/>
</dbReference>
<feature type="domain" description="F5/8 type C" evidence="31">
    <location>
        <begin position="32"/>
        <end position="177"/>
    </location>
</feature>
<dbReference type="InterPro" id="IPR001245">
    <property type="entry name" value="Ser-Thr/Tyr_kinase_cat_dom"/>
</dbReference>
<evidence type="ECO:0000256" key="19">
    <source>
        <dbReference type="ARBA" id="ARBA00043262"/>
    </source>
</evidence>
<dbReference type="Ensembl" id="ENSBMST00010021822.1">
    <property type="protein sequence ID" value="ENSBMSP00010019755.1"/>
    <property type="gene ID" value="ENSBMSG00010014094.1"/>
</dbReference>
<dbReference type="PROSITE" id="PS00239">
    <property type="entry name" value="RECEPTOR_TYR_KIN_II"/>
    <property type="match status" value="1"/>
</dbReference>
<reference evidence="32" key="1">
    <citation type="submission" date="2023-09" db="UniProtKB">
        <authorList>
            <consortium name="Ensembl"/>
        </authorList>
    </citation>
    <scope>IDENTIFICATION</scope>
</reference>
<evidence type="ECO:0000256" key="29">
    <source>
        <dbReference type="SAM" id="SignalP"/>
    </source>
</evidence>
<evidence type="ECO:0000256" key="25">
    <source>
        <dbReference type="ARBA" id="ARBA00079442"/>
    </source>
</evidence>
<dbReference type="InterPro" id="IPR020635">
    <property type="entry name" value="Tyr_kinase_cat_dom"/>
</dbReference>
<dbReference type="SMART" id="SM00219">
    <property type="entry name" value="TyrKc"/>
    <property type="match status" value="1"/>
</dbReference>
<keyword evidence="4" id="KW-0808">Transferase</keyword>
<dbReference type="CDD" id="cd00057">
    <property type="entry name" value="FA58C"/>
    <property type="match status" value="1"/>
</dbReference>